<dbReference type="EMBL" id="JACHJL010000001">
    <property type="protein sequence ID" value="MBB5933243.1"/>
    <property type="molecule type" value="Genomic_DNA"/>
</dbReference>
<dbReference type="PROSITE" id="PS00622">
    <property type="entry name" value="HTH_LUXR_1"/>
    <property type="match status" value="1"/>
</dbReference>
<dbReference type="SUPFAM" id="SSF52172">
    <property type="entry name" value="CheY-like"/>
    <property type="match status" value="1"/>
</dbReference>
<dbReference type="InterPro" id="IPR036388">
    <property type="entry name" value="WH-like_DNA-bd_sf"/>
</dbReference>
<sequence>MIRVLLVHDTRLLRSALGALLSTARDIETTASSWRNAPSTTRSLRPHVCVVDVDCPGAAGISGFAGDTGLTKLDPSGAQNKHPLLVLANAGHPGCLRQAYEAKALGYVDKDAPPDRLLNAIRQVAKGERFVDDALGYGFLQAAEIPLTKRELSVLTLAAEGASVGDIARRLHLSHGTVRNYMAAITRKTGARNRVDAIRISQSAGWL</sequence>
<name>A0A7W9UVZ5_9ACTN</name>
<reference evidence="5 6" key="1">
    <citation type="submission" date="2020-08" db="EMBL/GenBank/DDBJ databases">
        <title>Genomic Encyclopedia of Type Strains, Phase III (KMG-III): the genomes of soil and plant-associated and newly described type strains.</title>
        <authorList>
            <person name="Whitman W."/>
        </authorList>
    </citation>
    <scope>NUCLEOTIDE SEQUENCE [LARGE SCALE GENOMIC DNA]</scope>
    <source>
        <strain evidence="5 6">CECT 8305</strain>
    </source>
</reference>
<dbReference type="PANTHER" id="PTHR43214">
    <property type="entry name" value="TWO-COMPONENT RESPONSE REGULATOR"/>
    <property type="match status" value="1"/>
</dbReference>
<dbReference type="InterPro" id="IPR016032">
    <property type="entry name" value="Sig_transdc_resp-reg_C-effctor"/>
</dbReference>
<dbReference type="Pfam" id="PF00196">
    <property type="entry name" value="GerE"/>
    <property type="match status" value="1"/>
</dbReference>
<organism evidence="5 6">
    <name type="scientific">Streptomyces zagrosensis</name>
    <dbReference type="NCBI Taxonomy" id="1042984"/>
    <lineage>
        <taxon>Bacteria</taxon>
        <taxon>Bacillati</taxon>
        <taxon>Actinomycetota</taxon>
        <taxon>Actinomycetes</taxon>
        <taxon>Kitasatosporales</taxon>
        <taxon>Streptomycetaceae</taxon>
        <taxon>Streptomyces</taxon>
    </lineage>
</organism>
<dbReference type="CDD" id="cd06170">
    <property type="entry name" value="LuxR_C_like"/>
    <property type="match status" value="1"/>
</dbReference>
<dbReference type="InterPro" id="IPR011006">
    <property type="entry name" value="CheY-like_superfamily"/>
</dbReference>
<dbReference type="GO" id="GO:0006355">
    <property type="term" value="P:regulation of DNA-templated transcription"/>
    <property type="evidence" value="ECO:0007669"/>
    <property type="project" value="InterPro"/>
</dbReference>
<dbReference type="GO" id="GO:0000160">
    <property type="term" value="P:phosphorelay signal transduction system"/>
    <property type="evidence" value="ECO:0007669"/>
    <property type="project" value="InterPro"/>
</dbReference>
<proteinExistence type="predicted"/>
<dbReference type="InterPro" id="IPR000792">
    <property type="entry name" value="Tscrpt_reg_LuxR_C"/>
</dbReference>
<protein>
    <submittedName>
        <fullName evidence="5">Two-component system response regulator DesR</fullName>
    </submittedName>
</protein>
<dbReference type="InterPro" id="IPR001789">
    <property type="entry name" value="Sig_transdc_resp-reg_receiver"/>
</dbReference>
<comment type="caution">
    <text evidence="5">The sequence shown here is derived from an EMBL/GenBank/DDBJ whole genome shotgun (WGS) entry which is preliminary data.</text>
</comment>
<dbReference type="Proteomes" id="UP000588098">
    <property type="component" value="Unassembled WGS sequence"/>
</dbReference>
<dbReference type="PROSITE" id="PS50043">
    <property type="entry name" value="HTH_LUXR_2"/>
    <property type="match status" value="1"/>
</dbReference>
<dbReference type="InterPro" id="IPR039420">
    <property type="entry name" value="WalR-like"/>
</dbReference>
<gene>
    <name evidence="5" type="ORF">FHS42_000261</name>
</gene>
<keyword evidence="2" id="KW-0597">Phosphoprotein</keyword>
<feature type="domain" description="Response regulatory" evidence="4">
    <location>
        <begin position="3"/>
        <end position="125"/>
    </location>
</feature>
<feature type="domain" description="HTH luxR-type" evidence="3">
    <location>
        <begin position="140"/>
        <end position="205"/>
    </location>
</feature>
<evidence type="ECO:0000259" key="3">
    <source>
        <dbReference type="PROSITE" id="PS50043"/>
    </source>
</evidence>
<evidence type="ECO:0000313" key="5">
    <source>
        <dbReference type="EMBL" id="MBB5933243.1"/>
    </source>
</evidence>
<keyword evidence="6" id="KW-1185">Reference proteome</keyword>
<evidence type="ECO:0000256" key="1">
    <source>
        <dbReference type="ARBA" id="ARBA00023125"/>
    </source>
</evidence>
<feature type="modified residue" description="4-aspartylphosphate" evidence="2">
    <location>
        <position position="52"/>
    </location>
</feature>
<dbReference type="PROSITE" id="PS50110">
    <property type="entry name" value="RESPONSE_REGULATORY"/>
    <property type="match status" value="1"/>
</dbReference>
<dbReference type="PRINTS" id="PR00038">
    <property type="entry name" value="HTHLUXR"/>
</dbReference>
<accession>A0A7W9UVZ5</accession>
<dbReference type="SMART" id="SM00421">
    <property type="entry name" value="HTH_LUXR"/>
    <property type="match status" value="1"/>
</dbReference>
<dbReference type="SMART" id="SM00448">
    <property type="entry name" value="REC"/>
    <property type="match status" value="1"/>
</dbReference>
<keyword evidence="1" id="KW-0238">DNA-binding</keyword>
<dbReference type="GO" id="GO:0003677">
    <property type="term" value="F:DNA binding"/>
    <property type="evidence" value="ECO:0007669"/>
    <property type="project" value="UniProtKB-KW"/>
</dbReference>
<dbReference type="PANTHER" id="PTHR43214:SF42">
    <property type="entry name" value="TRANSCRIPTIONAL REGULATORY PROTEIN DESR"/>
    <property type="match status" value="1"/>
</dbReference>
<dbReference type="Gene3D" id="1.10.10.10">
    <property type="entry name" value="Winged helix-like DNA-binding domain superfamily/Winged helix DNA-binding domain"/>
    <property type="match status" value="1"/>
</dbReference>
<evidence type="ECO:0000256" key="2">
    <source>
        <dbReference type="PROSITE-ProRule" id="PRU00169"/>
    </source>
</evidence>
<evidence type="ECO:0000313" key="6">
    <source>
        <dbReference type="Proteomes" id="UP000588098"/>
    </source>
</evidence>
<dbReference type="Gene3D" id="3.40.50.2300">
    <property type="match status" value="1"/>
</dbReference>
<dbReference type="SUPFAM" id="SSF46894">
    <property type="entry name" value="C-terminal effector domain of the bipartite response regulators"/>
    <property type="match status" value="1"/>
</dbReference>
<dbReference type="RefSeq" id="WP_184568599.1">
    <property type="nucleotide sequence ID" value="NZ_JACHJL010000001.1"/>
</dbReference>
<dbReference type="AlphaFoldDB" id="A0A7W9UVZ5"/>
<evidence type="ECO:0000259" key="4">
    <source>
        <dbReference type="PROSITE" id="PS50110"/>
    </source>
</evidence>